<dbReference type="GO" id="GO:0005737">
    <property type="term" value="C:cytoplasm"/>
    <property type="evidence" value="ECO:0007669"/>
    <property type="project" value="TreeGrafter"/>
</dbReference>
<evidence type="ECO:0008006" key="4">
    <source>
        <dbReference type="Google" id="ProtNLM"/>
    </source>
</evidence>
<gene>
    <name evidence="2" type="ORF">EWM64_g5060</name>
</gene>
<protein>
    <recommendedName>
        <fullName evidence="4">Conidiation protein 6</fullName>
    </recommendedName>
</protein>
<keyword evidence="3" id="KW-1185">Reference proteome</keyword>
<dbReference type="PANTHER" id="PTHR36576">
    <property type="entry name" value="UPF0654 PROTEIN C11D3.01C-RELATED"/>
    <property type="match status" value="1"/>
</dbReference>
<feature type="region of interest" description="Disordered" evidence="1">
    <location>
        <begin position="1"/>
        <end position="51"/>
    </location>
</feature>
<comment type="caution">
    <text evidence="2">The sequence shown here is derived from an EMBL/GenBank/DDBJ whole genome shotgun (WGS) entry which is preliminary data.</text>
</comment>
<dbReference type="EMBL" id="SFCI01000585">
    <property type="protein sequence ID" value="TFY78957.1"/>
    <property type="molecule type" value="Genomic_DNA"/>
</dbReference>
<dbReference type="Proteomes" id="UP000298061">
    <property type="component" value="Unassembled WGS sequence"/>
</dbReference>
<dbReference type="InterPro" id="IPR018824">
    <property type="entry name" value="Conidiation-specific_6"/>
</dbReference>
<feature type="compositionally biased region" description="Basic and acidic residues" evidence="1">
    <location>
        <begin position="26"/>
        <end position="36"/>
    </location>
</feature>
<organism evidence="2 3">
    <name type="scientific">Hericium alpestre</name>
    <dbReference type="NCBI Taxonomy" id="135208"/>
    <lineage>
        <taxon>Eukaryota</taxon>
        <taxon>Fungi</taxon>
        <taxon>Dikarya</taxon>
        <taxon>Basidiomycota</taxon>
        <taxon>Agaricomycotina</taxon>
        <taxon>Agaricomycetes</taxon>
        <taxon>Russulales</taxon>
        <taxon>Hericiaceae</taxon>
        <taxon>Hericium</taxon>
    </lineage>
</organism>
<evidence type="ECO:0000313" key="3">
    <source>
        <dbReference type="Proteomes" id="UP000298061"/>
    </source>
</evidence>
<dbReference type="AlphaFoldDB" id="A0A4Y9ZY07"/>
<dbReference type="OrthoDB" id="5419162at2759"/>
<reference evidence="2 3" key="1">
    <citation type="submission" date="2019-02" db="EMBL/GenBank/DDBJ databases">
        <title>Genome sequencing of the rare red list fungi Hericium alpestre (H. flagellum).</title>
        <authorList>
            <person name="Buettner E."/>
            <person name="Kellner H."/>
        </authorList>
    </citation>
    <scope>NUCLEOTIDE SEQUENCE [LARGE SCALE GENOMIC DNA]</scope>
    <source>
        <strain evidence="2 3">DSM 108284</strain>
    </source>
</reference>
<dbReference type="Pfam" id="PF10346">
    <property type="entry name" value="Con-6"/>
    <property type="match status" value="3"/>
</dbReference>
<dbReference type="PANTHER" id="PTHR36576:SF1">
    <property type="entry name" value="UPF0654 PROTEIN C11D3.01C-RELATED"/>
    <property type="match status" value="1"/>
</dbReference>
<evidence type="ECO:0000313" key="2">
    <source>
        <dbReference type="EMBL" id="TFY78957.1"/>
    </source>
</evidence>
<dbReference type="InterPro" id="IPR052670">
    <property type="entry name" value="UPF0654_domain"/>
</dbReference>
<sequence>MTDQKDPARVAAGLKATMQNPNVSMEAKHHAQEKLEQMGAADPESEHGVPVRYAPTAGEEHRVHQLAGYKAALHNPRVSEKGKAHAREVLEASGLQAEKEPEVSHEEHMTHVLAGYKAALNNPRVSQEAKAHAREFLESQGAL</sequence>
<evidence type="ECO:0000256" key="1">
    <source>
        <dbReference type="SAM" id="MobiDB-lite"/>
    </source>
</evidence>
<proteinExistence type="predicted"/>
<name>A0A4Y9ZY07_9AGAM</name>
<accession>A0A4Y9ZY07</accession>